<dbReference type="Pfam" id="PF03808">
    <property type="entry name" value="Glyco_tran_WecG"/>
    <property type="match status" value="1"/>
</dbReference>
<sequence>MPTAIAGANTINLGGFDIVSASAPEVCQALYQACDQRGKLRLFFANTNFVVRCRPLIPRIQSAPVCIVNDGIGLELAARLIHRKGFAENLNGSDLFPRFCGGSQRPLRFFLFGSKPGIAEQAARALAERFGHQVVGTCDGYGEFAAAGPDLAARINASGAEVVLVAFGNPLQEQWILDNSDAIDAPVMMGVGALLDFLSGTAKRAPVWVRRLRMEWLYRLSREPRRLLKRYSIDLLVFFWVCLRAGNGHPPARTGRASSSQGRM</sequence>
<evidence type="ECO:0000256" key="1">
    <source>
        <dbReference type="ARBA" id="ARBA00022676"/>
    </source>
</evidence>
<dbReference type="GO" id="GO:0016758">
    <property type="term" value="F:hexosyltransferase activity"/>
    <property type="evidence" value="ECO:0007669"/>
    <property type="project" value="TreeGrafter"/>
</dbReference>
<accession>A0A286D7A4</accession>
<name>A0A286D7A4_9GAMM</name>
<evidence type="ECO:0000313" key="3">
    <source>
        <dbReference type="EMBL" id="SOD54497.1"/>
    </source>
</evidence>
<keyword evidence="2 3" id="KW-0808">Transferase</keyword>
<dbReference type="CDD" id="cd06533">
    <property type="entry name" value="Glyco_transf_WecG_TagA"/>
    <property type="match status" value="1"/>
</dbReference>
<dbReference type="AlphaFoldDB" id="A0A286D7A4"/>
<dbReference type="EMBL" id="OCND01000004">
    <property type="protein sequence ID" value="SOD54497.1"/>
    <property type="molecule type" value="Genomic_DNA"/>
</dbReference>
<keyword evidence="4" id="KW-1185">Reference proteome</keyword>
<evidence type="ECO:0000313" key="4">
    <source>
        <dbReference type="Proteomes" id="UP000219374"/>
    </source>
</evidence>
<reference evidence="3 4" key="1">
    <citation type="submission" date="2017-09" db="EMBL/GenBank/DDBJ databases">
        <authorList>
            <person name="Ehlers B."/>
            <person name="Leendertz F.H."/>
        </authorList>
    </citation>
    <scope>NUCLEOTIDE SEQUENCE [LARGE SCALE GENOMIC DNA]</scope>
    <source>
        <strain evidence="3 4">CGMCC 1.10978</strain>
    </source>
</reference>
<dbReference type="NCBIfam" id="TIGR00696">
    <property type="entry name" value="wecG_tagA_cpsF"/>
    <property type="match status" value="1"/>
</dbReference>
<dbReference type="InterPro" id="IPR004629">
    <property type="entry name" value="WecG_TagA_CpsF"/>
</dbReference>
<organism evidence="3 4">
    <name type="scientific">Pseudoxanthomonas wuyuanensis</name>
    <dbReference type="NCBI Taxonomy" id="1073196"/>
    <lineage>
        <taxon>Bacteria</taxon>
        <taxon>Pseudomonadati</taxon>
        <taxon>Pseudomonadota</taxon>
        <taxon>Gammaproteobacteria</taxon>
        <taxon>Lysobacterales</taxon>
        <taxon>Lysobacteraceae</taxon>
        <taxon>Pseudoxanthomonas</taxon>
    </lineage>
</organism>
<gene>
    <name evidence="3" type="ORF">SAMN06296416_104102</name>
</gene>
<dbReference type="PANTHER" id="PTHR34136">
    <property type="match status" value="1"/>
</dbReference>
<proteinExistence type="predicted"/>
<dbReference type="OrthoDB" id="9808602at2"/>
<evidence type="ECO:0000256" key="2">
    <source>
        <dbReference type="ARBA" id="ARBA00022679"/>
    </source>
</evidence>
<dbReference type="Proteomes" id="UP000219374">
    <property type="component" value="Unassembled WGS sequence"/>
</dbReference>
<protein>
    <submittedName>
        <fullName evidence="3">Beta-1,4-glucosyltransferase</fullName>
    </submittedName>
</protein>
<keyword evidence="1" id="KW-0328">Glycosyltransferase</keyword>
<dbReference type="PANTHER" id="PTHR34136:SF1">
    <property type="entry name" value="UDP-N-ACETYL-D-MANNOSAMINURONIC ACID TRANSFERASE"/>
    <property type="match status" value="1"/>
</dbReference>